<dbReference type="Proteomes" id="UP001596058">
    <property type="component" value="Unassembled WGS sequence"/>
</dbReference>
<protein>
    <submittedName>
        <fullName evidence="2">Uncharacterized protein</fullName>
    </submittedName>
</protein>
<evidence type="ECO:0000256" key="1">
    <source>
        <dbReference type="SAM" id="SignalP"/>
    </source>
</evidence>
<evidence type="ECO:0000313" key="2">
    <source>
        <dbReference type="EMBL" id="MFC5833782.1"/>
    </source>
</evidence>
<sequence length="74" mass="7714">MRRHAHLLATAALITALAPILATNPAGGLVDHVRTILSKLVEGGAIPSVADLLERQSAVRITAHMGSHTSSRSL</sequence>
<name>A0ABW1D877_9ACTN</name>
<dbReference type="EMBL" id="JBHSPA010000097">
    <property type="protein sequence ID" value="MFC5833782.1"/>
    <property type="molecule type" value="Genomic_DNA"/>
</dbReference>
<evidence type="ECO:0000313" key="3">
    <source>
        <dbReference type="Proteomes" id="UP001596058"/>
    </source>
</evidence>
<keyword evidence="1" id="KW-0732">Signal</keyword>
<reference evidence="3" key="1">
    <citation type="journal article" date="2019" name="Int. J. Syst. Evol. Microbiol.">
        <title>The Global Catalogue of Microorganisms (GCM) 10K type strain sequencing project: providing services to taxonomists for standard genome sequencing and annotation.</title>
        <authorList>
            <consortium name="The Broad Institute Genomics Platform"/>
            <consortium name="The Broad Institute Genome Sequencing Center for Infectious Disease"/>
            <person name="Wu L."/>
            <person name="Ma J."/>
        </authorList>
    </citation>
    <scope>NUCLEOTIDE SEQUENCE [LARGE SCALE GENOMIC DNA]</scope>
    <source>
        <strain evidence="3">CCUG 53903</strain>
    </source>
</reference>
<feature type="signal peptide" evidence="1">
    <location>
        <begin position="1"/>
        <end position="22"/>
    </location>
</feature>
<comment type="caution">
    <text evidence="2">The sequence shown here is derived from an EMBL/GenBank/DDBJ whole genome shotgun (WGS) entry which is preliminary data.</text>
</comment>
<accession>A0ABW1D877</accession>
<organism evidence="2 3">
    <name type="scientific">Nonomuraea insulae</name>
    <dbReference type="NCBI Taxonomy" id="1616787"/>
    <lineage>
        <taxon>Bacteria</taxon>
        <taxon>Bacillati</taxon>
        <taxon>Actinomycetota</taxon>
        <taxon>Actinomycetes</taxon>
        <taxon>Streptosporangiales</taxon>
        <taxon>Streptosporangiaceae</taxon>
        <taxon>Nonomuraea</taxon>
    </lineage>
</organism>
<dbReference type="RefSeq" id="WP_379523199.1">
    <property type="nucleotide sequence ID" value="NZ_JBHSPA010000097.1"/>
</dbReference>
<keyword evidence="3" id="KW-1185">Reference proteome</keyword>
<feature type="chain" id="PRO_5045967746" evidence="1">
    <location>
        <begin position="23"/>
        <end position="74"/>
    </location>
</feature>
<gene>
    <name evidence="2" type="ORF">ACFPZ3_58920</name>
</gene>
<proteinExistence type="predicted"/>